<dbReference type="KEGG" id="gaz:Pan241w_57310"/>
<feature type="transmembrane region" description="Helical" evidence="1">
    <location>
        <begin position="92"/>
        <end position="114"/>
    </location>
</feature>
<feature type="transmembrane region" description="Helical" evidence="1">
    <location>
        <begin position="748"/>
        <end position="772"/>
    </location>
</feature>
<dbReference type="InterPro" id="IPR002035">
    <property type="entry name" value="VWF_A"/>
</dbReference>
<dbReference type="Pfam" id="PF07584">
    <property type="entry name" value="BatA"/>
    <property type="match status" value="1"/>
</dbReference>
<keyword evidence="1" id="KW-0812">Transmembrane</keyword>
<dbReference type="CDD" id="cd00198">
    <property type="entry name" value="vWFA"/>
    <property type="match status" value="1"/>
</dbReference>
<dbReference type="InterPro" id="IPR029062">
    <property type="entry name" value="Class_I_gatase-like"/>
</dbReference>
<feature type="domain" description="VWFA" evidence="2">
    <location>
        <begin position="128"/>
        <end position="325"/>
    </location>
</feature>
<evidence type="ECO:0000313" key="3">
    <source>
        <dbReference type="EMBL" id="QDT45605.1"/>
    </source>
</evidence>
<dbReference type="Proteomes" id="UP000317171">
    <property type="component" value="Chromosome"/>
</dbReference>
<keyword evidence="1" id="KW-1133">Transmembrane helix</keyword>
<dbReference type="NCBIfam" id="TIGR02226">
    <property type="entry name" value="two_anch"/>
    <property type="match status" value="1"/>
</dbReference>
<gene>
    <name evidence="3" type="ORF">Pan241w_57310</name>
</gene>
<dbReference type="PANTHER" id="PTHR37464:SF1">
    <property type="entry name" value="BLL2463 PROTEIN"/>
    <property type="match status" value="1"/>
</dbReference>
<dbReference type="CDD" id="cd03143">
    <property type="entry name" value="A4_beta-galactosidase_middle_domain"/>
    <property type="match status" value="1"/>
</dbReference>
<proteinExistence type="predicted"/>
<name>A0A517RP34_9PLAN</name>
<sequence length="774" mass="87547">MLRYLPSCPIASQEWVLKHLPIFSFMTELALYPILAFGFASPWLLTGLLAAGIPVLIHLLHKRKFIETEWAAMKFLLIATKKYSRRVRFEQLLVLLVRCLILLLLAIAFSRPYWSVQGGLFESTAPVHRILVIDSSFSMRWKDDEQSLFEAAKELAREQVSDSSTGDAFQLIQISNSSPQALISRPSRQQTYVLDEIERMQPTEEYGNVGQALQTALDFLGQAQELAQKEVIVISDFQAESWTPLQSDEGSSRIRSLMEAISKKATLVLKDVGLSEETNLAVIDFSSNSVFATLGQPVRFGVTLHNYGGLNQEQVNLQLFVDDQLVNQKRVDLPANSDTQTEFTYRFTKVGDHRMEIRLAEDRLPLDNRRWRVMPVKKEINVLLVNGRQSGEAMGRATDYLELALSPSLKEQPWQGIIKPHVISEGELTNTELSLYDAVVICDVALFTENERDLLKRYVKRGGGLIISLGEQVNAENYNQTIFQPDSGLLPLKLLNRRGDADKPTTLFEFDPLKYQHPVIELFKGNPDAGLETTHLYEYFQAEILPDPNTRLILNFDTNDPAVIESTLGRGKVILITTSLDRHWGTWAIWPSFPPMMNEFVLYAATGKWGKRESLVGQPLEIVIQENQRTLSPRMITPGEQEFPLRSVLDKDSESRSISFNQTFHSGIYELDWGTSAAENTLFAVNVSPQESDLRHIGPQVIPPHYFHKQNSTPSVSDEQPQEQSYEAGLSEILLLTVLALIVVEQLLLWRFSVGALSFLAVMLVCCLSLFFQR</sequence>
<protein>
    <recommendedName>
        <fullName evidence="2">VWFA domain-containing protein</fullName>
    </recommendedName>
</protein>
<dbReference type="PROSITE" id="PS50234">
    <property type="entry name" value="VWFA"/>
    <property type="match status" value="1"/>
</dbReference>
<dbReference type="SMART" id="SM00327">
    <property type="entry name" value="VWA"/>
    <property type="match status" value="1"/>
</dbReference>
<keyword evidence="4" id="KW-1185">Reference proteome</keyword>
<dbReference type="InterPro" id="IPR013783">
    <property type="entry name" value="Ig-like_fold"/>
</dbReference>
<dbReference type="InterPro" id="IPR024163">
    <property type="entry name" value="Aerotolerance_reg_N"/>
</dbReference>
<accession>A0A517RP34</accession>
<dbReference type="Gene3D" id="2.60.40.10">
    <property type="entry name" value="Immunoglobulins"/>
    <property type="match status" value="1"/>
</dbReference>
<evidence type="ECO:0000313" key="4">
    <source>
        <dbReference type="Proteomes" id="UP000317171"/>
    </source>
</evidence>
<dbReference type="PANTHER" id="PTHR37464">
    <property type="entry name" value="BLL2463 PROTEIN"/>
    <property type="match status" value="1"/>
</dbReference>
<dbReference type="Gene3D" id="3.40.50.410">
    <property type="entry name" value="von Willebrand factor, type A domain"/>
    <property type="match status" value="1"/>
</dbReference>
<dbReference type="EMBL" id="CP036269">
    <property type="protein sequence ID" value="QDT45605.1"/>
    <property type="molecule type" value="Genomic_DNA"/>
</dbReference>
<reference evidence="3 4" key="1">
    <citation type="submission" date="2019-02" db="EMBL/GenBank/DDBJ databases">
        <title>Deep-cultivation of Planctomycetes and their phenomic and genomic characterization uncovers novel biology.</title>
        <authorList>
            <person name="Wiegand S."/>
            <person name="Jogler M."/>
            <person name="Boedeker C."/>
            <person name="Pinto D."/>
            <person name="Vollmers J."/>
            <person name="Rivas-Marin E."/>
            <person name="Kohn T."/>
            <person name="Peeters S.H."/>
            <person name="Heuer A."/>
            <person name="Rast P."/>
            <person name="Oberbeckmann S."/>
            <person name="Bunk B."/>
            <person name="Jeske O."/>
            <person name="Meyerdierks A."/>
            <person name="Storesund J.E."/>
            <person name="Kallscheuer N."/>
            <person name="Luecker S."/>
            <person name="Lage O.M."/>
            <person name="Pohl T."/>
            <person name="Merkel B.J."/>
            <person name="Hornburger P."/>
            <person name="Mueller R.-W."/>
            <person name="Bruemmer F."/>
            <person name="Labrenz M."/>
            <person name="Spormann A.M."/>
            <person name="Op den Camp H."/>
            <person name="Overmann J."/>
            <person name="Amann R."/>
            <person name="Jetten M.S.M."/>
            <person name="Mascher T."/>
            <person name="Medema M.H."/>
            <person name="Devos D.P."/>
            <person name="Kaster A.-K."/>
            <person name="Ovreas L."/>
            <person name="Rohde M."/>
            <person name="Galperin M.Y."/>
            <person name="Jogler C."/>
        </authorList>
    </citation>
    <scope>NUCLEOTIDE SEQUENCE [LARGE SCALE GENOMIC DNA]</scope>
    <source>
        <strain evidence="3 4">Pan241w</strain>
    </source>
</reference>
<dbReference type="AlphaFoldDB" id="A0A517RP34"/>
<dbReference type="InterPro" id="IPR011933">
    <property type="entry name" value="Double_TM_dom"/>
</dbReference>
<evidence type="ECO:0000256" key="1">
    <source>
        <dbReference type="SAM" id="Phobius"/>
    </source>
</evidence>
<organism evidence="3 4">
    <name type="scientific">Gimesia alba</name>
    <dbReference type="NCBI Taxonomy" id="2527973"/>
    <lineage>
        <taxon>Bacteria</taxon>
        <taxon>Pseudomonadati</taxon>
        <taxon>Planctomycetota</taxon>
        <taxon>Planctomycetia</taxon>
        <taxon>Planctomycetales</taxon>
        <taxon>Planctomycetaceae</taxon>
        <taxon>Gimesia</taxon>
    </lineage>
</organism>
<dbReference type="InterPro" id="IPR036465">
    <property type="entry name" value="vWFA_dom_sf"/>
</dbReference>
<dbReference type="Gene3D" id="3.40.50.880">
    <property type="match status" value="1"/>
</dbReference>
<dbReference type="SUPFAM" id="SSF52317">
    <property type="entry name" value="Class I glutamine amidotransferase-like"/>
    <property type="match status" value="1"/>
</dbReference>
<keyword evidence="1" id="KW-0472">Membrane</keyword>
<dbReference type="SUPFAM" id="SSF53300">
    <property type="entry name" value="vWA-like"/>
    <property type="match status" value="1"/>
</dbReference>
<dbReference type="Pfam" id="PF13519">
    <property type="entry name" value="VWA_2"/>
    <property type="match status" value="1"/>
</dbReference>
<feature type="transmembrane region" description="Helical" evidence="1">
    <location>
        <begin position="30"/>
        <end position="57"/>
    </location>
</feature>
<evidence type="ECO:0000259" key="2">
    <source>
        <dbReference type="PROSITE" id="PS50234"/>
    </source>
</evidence>